<dbReference type="GO" id="GO:0019894">
    <property type="term" value="F:kinesin binding"/>
    <property type="evidence" value="ECO:0007669"/>
    <property type="project" value="TreeGrafter"/>
</dbReference>
<keyword evidence="11" id="KW-1185">Reference proteome</keyword>
<dbReference type="PRINTS" id="PR00381">
    <property type="entry name" value="KINESINLIGHT"/>
</dbReference>
<protein>
    <recommendedName>
        <fullName evidence="12">Kinesin light chain</fullName>
    </recommendedName>
</protein>
<comment type="similarity">
    <text evidence="2">Belongs to the kinesin light chain family.</text>
</comment>
<organism evidence="10 11">
    <name type="scientific">Cymbomonas tetramitiformis</name>
    <dbReference type="NCBI Taxonomy" id="36881"/>
    <lineage>
        <taxon>Eukaryota</taxon>
        <taxon>Viridiplantae</taxon>
        <taxon>Chlorophyta</taxon>
        <taxon>Pyramimonadophyceae</taxon>
        <taxon>Pyramimonadales</taxon>
        <taxon>Pyramimonadaceae</taxon>
        <taxon>Cymbomonas</taxon>
    </lineage>
</organism>
<dbReference type="Pfam" id="PF13374">
    <property type="entry name" value="TPR_10"/>
    <property type="match status" value="3"/>
</dbReference>
<accession>A0AAE0EY66</accession>
<comment type="caution">
    <text evidence="10">The sequence shown here is derived from an EMBL/GenBank/DDBJ whole genome shotgun (WGS) entry which is preliminary data.</text>
</comment>
<dbReference type="InterPro" id="IPR011990">
    <property type="entry name" value="TPR-like_helical_dom_sf"/>
</dbReference>
<dbReference type="Gene3D" id="1.25.40.10">
    <property type="entry name" value="Tetratricopeptide repeat domain"/>
    <property type="match status" value="3"/>
</dbReference>
<dbReference type="Proteomes" id="UP001190700">
    <property type="component" value="Unassembled WGS sequence"/>
</dbReference>
<dbReference type="SMART" id="SM00028">
    <property type="entry name" value="TPR"/>
    <property type="match status" value="7"/>
</dbReference>
<dbReference type="PANTHER" id="PTHR45783">
    <property type="entry name" value="KINESIN LIGHT CHAIN"/>
    <property type="match status" value="1"/>
</dbReference>
<evidence type="ECO:0000256" key="6">
    <source>
        <dbReference type="ARBA" id="ARBA00022803"/>
    </source>
</evidence>
<evidence type="ECO:0000313" key="10">
    <source>
        <dbReference type="EMBL" id="KAK3245136.1"/>
    </source>
</evidence>
<dbReference type="PANTHER" id="PTHR45783:SF3">
    <property type="entry name" value="KINESIN LIGHT CHAIN"/>
    <property type="match status" value="1"/>
</dbReference>
<gene>
    <name evidence="10" type="ORF">CYMTET_45279</name>
</gene>
<evidence type="ECO:0000313" key="11">
    <source>
        <dbReference type="Proteomes" id="UP001190700"/>
    </source>
</evidence>
<reference evidence="10 11" key="1">
    <citation type="journal article" date="2015" name="Genome Biol. Evol.">
        <title>Comparative Genomics of a Bacterivorous Green Alga Reveals Evolutionary Causalities and Consequences of Phago-Mixotrophic Mode of Nutrition.</title>
        <authorList>
            <person name="Burns J.A."/>
            <person name="Paasch A."/>
            <person name="Narechania A."/>
            <person name="Kim E."/>
        </authorList>
    </citation>
    <scope>NUCLEOTIDE SEQUENCE [LARGE SCALE GENOMIC DNA]</scope>
    <source>
        <strain evidence="10 11">PLY_AMNH</strain>
    </source>
</reference>
<keyword evidence="9" id="KW-0206">Cytoskeleton</keyword>
<keyword evidence="6" id="KW-0802">TPR repeat</keyword>
<dbReference type="GO" id="GO:0005737">
    <property type="term" value="C:cytoplasm"/>
    <property type="evidence" value="ECO:0007669"/>
    <property type="project" value="TreeGrafter"/>
</dbReference>
<evidence type="ECO:0000256" key="3">
    <source>
        <dbReference type="ARBA" id="ARBA00022490"/>
    </source>
</evidence>
<dbReference type="InterPro" id="IPR002151">
    <property type="entry name" value="Kinesin_light"/>
</dbReference>
<comment type="subcellular location">
    <subcellularLocation>
        <location evidence="1">Cytoplasm</location>
        <location evidence="1">Cytoskeleton</location>
    </subcellularLocation>
</comment>
<evidence type="ECO:0000256" key="4">
    <source>
        <dbReference type="ARBA" id="ARBA00022701"/>
    </source>
</evidence>
<evidence type="ECO:0000256" key="8">
    <source>
        <dbReference type="ARBA" id="ARBA00023175"/>
    </source>
</evidence>
<dbReference type="SUPFAM" id="SSF48452">
    <property type="entry name" value="TPR-like"/>
    <property type="match status" value="3"/>
</dbReference>
<proteinExistence type="inferred from homology"/>
<sequence>MFRQSAKHLRCRSNAVEDVNAKVTAAEEYVLGITLGELQRFVTEIQEQLRQGWSTADVCEHVVKPITADAKCSYVQLVAARGGRVGTATVFVSHAWRYTFAEFAEAVLTLQCTEERPEEVFVWIDVFSVNQHKSDERDFTWWSTTFKETVRDIGRTLVVLAPFHDPVPLTRAWCLFEIFCTMDTGALLDLRLSSKEEVAFRVQLCNGEYDFNEWVAKVNLERAEAWDPQDRAKIMQAVMESGGVGRLNEVVIGALREWLTAQGRRALYDTAEDDRATPGLILNLANLLIAQGKLDEAALLRREALEGMRVKLSADHLQTLDALINIAALSLETQGKNHGEAEPLFREVLEGRRAKLGADHPDTLDAMYNLAVLLTRLGKLSEAEPLYREALEGRRAKLGADHPATLDVMINLAKLLQTQGKLSEAEPLFREALEGRRAKLGADHPATLGGLSNLACLLKAQGKLGEAEPLFREALEGRRAKLGADHPDTVETMYNFTILLMQQGKLREAEPLCCGALEGWRANLGADHPNTLSAMTYLAYLLQTQGKLSKAEPLYREALEGRRVKLSADHPDTLDVMINLANLLKAQGKLGEAEPLYREALEGRRVKLGADHPDTLGVMINLACLMYSQGKLGEAEPLFREALEGRRAKLGIDHPATLDVMYNLAVLLTQQGKLSEAEPLYREALEGRRFNLGADHPTTLNTMTNLAILLAQQDKLGEAELLCYDALEGKRAKLGADHPDTLFAMNFLASLLQAQGKLSEVEPCERMVVPITAGSKFSTRIEAAVAIYPELVPEDSLSDVACTKDVRSIDHTPAGPPKPFDINYDPMFTQAKSEVSVQGAATIASEVIYAILVQVTSDDTFDVVRRYCGNGGLKAYRKLRARVEPQLSGQSAGAVKMLSKLTIDSTVEPVKQLGFFSDLQSSISRYGGETLDARTVEVMTLALVVASLPESYSQVVADLGQESAPTFGMLISRCEYFHLIVVQQRNTTSHLYQAALAAADIDSHGGSSEELTT</sequence>
<evidence type="ECO:0000256" key="5">
    <source>
        <dbReference type="ARBA" id="ARBA00022737"/>
    </source>
</evidence>
<evidence type="ECO:0008006" key="12">
    <source>
        <dbReference type="Google" id="ProtNLM"/>
    </source>
</evidence>
<keyword evidence="4" id="KW-0493">Microtubule</keyword>
<dbReference type="EMBL" id="LGRX02030980">
    <property type="protein sequence ID" value="KAK3245136.1"/>
    <property type="molecule type" value="Genomic_DNA"/>
</dbReference>
<evidence type="ECO:0000256" key="2">
    <source>
        <dbReference type="ARBA" id="ARBA00009622"/>
    </source>
</evidence>
<dbReference type="GO" id="GO:0007018">
    <property type="term" value="P:microtubule-based movement"/>
    <property type="evidence" value="ECO:0007669"/>
    <property type="project" value="TreeGrafter"/>
</dbReference>
<evidence type="ECO:0000256" key="9">
    <source>
        <dbReference type="ARBA" id="ARBA00023212"/>
    </source>
</evidence>
<keyword evidence="7" id="KW-0175">Coiled coil</keyword>
<evidence type="ECO:0000256" key="1">
    <source>
        <dbReference type="ARBA" id="ARBA00004245"/>
    </source>
</evidence>
<dbReference type="AlphaFoldDB" id="A0AAE0EY66"/>
<keyword evidence="5" id="KW-0677">Repeat</keyword>
<evidence type="ECO:0000256" key="7">
    <source>
        <dbReference type="ARBA" id="ARBA00023054"/>
    </source>
</evidence>
<dbReference type="InterPro" id="IPR019734">
    <property type="entry name" value="TPR_rpt"/>
</dbReference>
<keyword evidence="3" id="KW-0963">Cytoplasm</keyword>
<keyword evidence="8" id="KW-0505">Motor protein</keyword>
<dbReference type="GO" id="GO:0005874">
    <property type="term" value="C:microtubule"/>
    <property type="evidence" value="ECO:0007669"/>
    <property type="project" value="UniProtKB-KW"/>
</dbReference>
<dbReference type="GO" id="GO:0005871">
    <property type="term" value="C:kinesin complex"/>
    <property type="evidence" value="ECO:0007669"/>
    <property type="project" value="InterPro"/>
</dbReference>
<dbReference type="Pfam" id="PF13424">
    <property type="entry name" value="TPR_12"/>
    <property type="match status" value="4"/>
</dbReference>
<name>A0AAE0EY66_9CHLO</name>